<comment type="similarity">
    <text evidence="7">Belongs to the GlnD family.</text>
</comment>
<evidence type="ECO:0000256" key="6">
    <source>
        <dbReference type="ARBA" id="ARBA00023268"/>
    </source>
</evidence>
<sequence>MTVRNRRGIINRKDLVAALEAMVETVPQADWQAELVRHLKGAHKAGWAEVKRRFVDEGDKGRDSAEALAYLMDQILVTLADFVTTHVYPLSNPTASERLALVAVGGYGRGELAPFSDIDLLFLIPYKATAWAEQVAEYTLYVLWDLGLKVGHATRSPEDCWRLAKEDLTIKTSLLESRFLWGDEPLFNAAAKGFIRRVVTGTGPAFVEAKLAERDSRHQKLGDSRYVVEPNIKEGKGGLRDLHTLWWIARYLYGGIEKLKIEAGGVLTDREFKQFAKAESFLWTVRVALHYLAGRAEERLTFDLQRALADMLQYKAHPGASGVERFMKHYFLTAKQVGDLTRIFCAVLEDRHQKKSLLSRLRRKKTIQGFAIDAGRLSIVGPDDFKDDPTAMVRIFAVADREGLDIHPDALRAIQRHLSRITEKVRNDAQANEDFLSVLASMKDGEVNLRRMNEAGVFGQFIPDFGRVVAQMQFDMYHHYTVDEHTIRAIGLLSRIEKGELKSDHPLSSDVIQKVISRRVLYVAVLLHDVAKGRGGDHSIVGAEVAEKLCPRLGLKPAETETVAWLVRWHLLMSHTAFKRDLSDHKTILDFCAVVKSPERLRLLLVLTVVDIRAVGPGVWNGWKGQLLRDLYYAAEEVLLAGHATTGRNARVAARKETVRERLKDWSDRRFKAHADRMLDAYWIAEDDDTIVQNAELIRKTDDKKQLLGVVARVEPTQDMTQVSVYTEDHPGLFARIAGALGIAGASIMGAKIHTSRDGMAIDNFIVQSLDGSAFDGRRQLDKLEGIILDTLGGNVMPKEQLQKRRILGRHTDSFEIESVILIDNRASNWSTVIEVNAKDRPGLLYDLAYALYRLKLSIFSAHVATYGERAVDVFYVRDLVGQKITNKVRLRNIEAKLQRAADGLPIFEKDDSMSAVLEIDI</sequence>
<keyword evidence="11" id="KW-1185">Reference proteome</keyword>
<comment type="catalytic activity">
    <reaction evidence="7">
        <text>[protein-PII]-uridylyl-L-tyrosine + H2O = [protein-PII]-L-tyrosine + UMP + H(+)</text>
        <dbReference type="Rhea" id="RHEA:48600"/>
        <dbReference type="Rhea" id="RHEA-COMP:12147"/>
        <dbReference type="Rhea" id="RHEA-COMP:12148"/>
        <dbReference type="ChEBI" id="CHEBI:15377"/>
        <dbReference type="ChEBI" id="CHEBI:15378"/>
        <dbReference type="ChEBI" id="CHEBI:46858"/>
        <dbReference type="ChEBI" id="CHEBI:57865"/>
        <dbReference type="ChEBI" id="CHEBI:90602"/>
    </reaction>
</comment>
<comment type="catalytic activity">
    <reaction evidence="7">
        <text>[protein-PII]-L-tyrosine + UTP = [protein-PII]-uridylyl-L-tyrosine + diphosphate</text>
        <dbReference type="Rhea" id="RHEA:13673"/>
        <dbReference type="Rhea" id="RHEA-COMP:12147"/>
        <dbReference type="Rhea" id="RHEA-COMP:12148"/>
        <dbReference type="ChEBI" id="CHEBI:33019"/>
        <dbReference type="ChEBI" id="CHEBI:46398"/>
        <dbReference type="ChEBI" id="CHEBI:46858"/>
        <dbReference type="ChEBI" id="CHEBI:90602"/>
        <dbReference type="EC" id="2.7.7.59"/>
    </reaction>
</comment>
<keyword evidence="5 7" id="KW-0460">Magnesium</keyword>
<dbReference type="GO" id="GO:0008773">
    <property type="term" value="F:[protein-PII] uridylyltransferase activity"/>
    <property type="evidence" value="ECO:0007669"/>
    <property type="project" value="UniProtKB-UniRule"/>
</dbReference>
<dbReference type="Pfam" id="PF01966">
    <property type="entry name" value="HD"/>
    <property type="match status" value="1"/>
</dbReference>
<accession>A0AAE9XQP2</accession>
<evidence type="ECO:0000313" key="10">
    <source>
        <dbReference type="EMBL" id="WCL54529.1"/>
    </source>
</evidence>
<evidence type="ECO:0000256" key="7">
    <source>
        <dbReference type="HAMAP-Rule" id="MF_00277"/>
    </source>
</evidence>
<evidence type="ECO:0000256" key="2">
    <source>
        <dbReference type="ARBA" id="ARBA00022695"/>
    </source>
</evidence>
<dbReference type="NCBIfam" id="TIGR01693">
    <property type="entry name" value="UTase_glnD"/>
    <property type="match status" value="1"/>
</dbReference>
<evidence type="ECO:0000256" key="1">
    <source>
        <dbReference type="ARBA" id="ARBA00022679"/>
    </source>
</evidence>
<keyword evidence="6 7" id="KW-0511">Multifunctional enzyme</keyword>
<comment type="caution">
    <text evidence="7">Lacks conserved residue(s) required for the propagation of feature annotation.</text>
</comment>
<dbReference type="InterPro" id="IPR003607">
    <property type="entry name" value="HD/PDEase_dom"/>
</dbReference>
<dbReference type="EC" id="2.7.7.59" evidence="7"/>
<dbReference type="InterPro" id="IPR002934">
    <property type="entry name" value="Polymerase_NTP_transf_dom"/>
</dbReference>
<comment type="domain">
    <text evidence="7">Has four distinct domains: an N-terminal nucleotidyltransferase (NT) domain responsible for UTase activity, a central HD domain that encodes UR activity, and two C-terminal ACT domains that seem to have a role in glutamine sensing.</text>
</comment>
<dbReference type="InterPro" id="IPR043519">
    <property type="entry name" value="NT_sf"/>
</dbReference>
<evidence type="ECO:0000259" key="8">
    <source>
        <dbReference type="PROSITE" id="PS51671"/>
    </source>
</evidence>
<keyword evidence="1 7" id="KW-0808">Transferase</keyword>
<feature type="domain" description="ACT" evidence="8">
    <location>
        <begin position="833"/>
        <end position="915"/>
    </location>
</feature>
<comment type="activity regulation">
    <text evidence="7">Uridylyltransferase (UTase) activity is inhibited by glutamine, while glutamine activates uridylyl-removing (UR) activity.</text>
</comment>
<comment type="function">
    <text evidence="7">Modifies, by uridylylation and deuridylylation, the PII regulatory proteins (GlnB and homologs), in response to the nitrogen status of the cell that GlnD senses through the glutamine level. Under low glutamine levels, catalyzes the conversion of the PII proteins and UTP to PII-UMP and PPi, while under higher glutamine levels, GlnD hydrolyzes PII-UMP to PII and UMP (deuridylylation). Thus, controls uridylylation state and activity of the PII proteins, and plays an important role in the regulation of nitrogen metabolism.</text>
</comment>
<dbReference type="HAMAP" id="MF_00277">
    <property type="entry name" value="PII_uridylyl_transf"/>
    <property type="match status" value="1"/>
</dbReference>
<dbReference type="Gene3D" id="3.30.460.10">
    <property type="entry name" value="Beta Polymerase, domain 2"/>
    <property type="match status" value="1"/>
</dbReference>
<feature type="domain" description="HD" evidence="9">
    <location>
        <begin position="482"/>
        <end position="604"/>
    </location>
</feature>
<evidence type="ECO:0000256" key="3">
    <source>
        <dbReference type="ARBA" id="ARBA00022737"/>
    </source>
</evidence>
<dbReference type="RefSeq" id="WP_289504248.1">
    <property type="nucleotide sequence ID" value="NZ_CP116805.1"/>
</dbReference>
<dbReference type="Pfam" id="PF08335">
    <property type="entry name" value="GlnD_UR_UTase"/>
    <property type="match status" value="1"/>
</dbReference>
<dbReference type="Gene3D" id="3.30.70.260">
    <property type="match status" value="1"/>
</dbReference>
<dbReference type="CDD" id="cd00077">
    <property type="entry name" value="HDc"/>
    <property type="match status" value="1"/>
</dbReference>
<name>A0AAE9XQP2_9PROT</name>
<dbReference type="SUPFAM" id="SSF55021">
    <property type="entry name" value="ACT-like"/>
    <property type="match status" value="2"/>
</dbReference>
<dbReference type="Gene3D" id="1.10.3090.10">
    <property type="entry name" value="cca-adding enzyme, domain 2"/>
    <property type="match status" value="1"/>
</dbReference>
<dbReference type="InterPro" id="IPR013546">
    <property type="entry name" value="PII_UdlTrfase/GS_AdlTrfase"/>
</dbReference>
<keyword evidence="4 7" id="KW-0378">Hydrolase</keyword>
<comment type="cofactor">
    <cofactor evidence="7">
        <name>Mg(2+)</name>
        <dbReference type="ChEBI" id="CHEBI:18420"/>
    </cofactor>
</comment>
<dbReference type="EMBL" id="CP116805">
    <property type="protein sequence ID" value="WCL54529.1"/>
    <property type="molecule type" value="Genomic_DNA"/>
</dbReference>
<dbReference type="SUPFAM" id="SSF81301">
    <property type="entry name" value="Nucleotidyltransferase"/>
    <property type="match status" value="1"/>
</dbReference>
<dbReference type="CDD" id="cd04900">
    <property type="entry name" value="ACT_UUR-like_1"/>
    <property type="match status" value="1"/>
</dbReference>
<dbReference type="PANTHER" id="PTHR47320:SF1">
    <property type="entry name" value="BIFUNCTIONAL URIDYLYLTRANSFERASE_URIDYLYL-REMOVING ENZYME"/>
    <property type="match status" value="1"/>
</dbReference>
<feature type="region of interest" description="Uridylyltransferase" evidence="7">
    <location>
        <begin position="1"/>
        <end position="364"/>
    </location>
</feature>
<evidence type="ECO:0000313" key="11">
    <source>
        <dbReference type="Proteomes" id="UP001217500"/>
    </source>
</evidence>
<dbReference type="AlphaFoldDB" id="A0AAE9XQP2"/>
<organism evidence="10 11">
    <name type="scientific">Gimibacter soli</name>
    <dbReference type="NCBI Taxonomy" id="3024400"/>
    <lineage>
        <taxon>Bacteria</taxon>
        <taxon>Pseudomonadati</taxon>
        <taxon>Pseudomonadota</taxon>
        <taxon>Alphaproteobacteria</taxon>
        <taxon>Kordiimonadales</taxon>
        <taxon>Temperatibacteraceae</taxon>
        <taxon>Gimibacter</taxon>
    </lineage>
</organism>
<dbReference type="CDD" id="cd05401">
    <property type="entry name" value="NT_GlnE_GlnD_like"/>
    <property type="match status" value="1"/>
</dbReference>
<dbReference type="KEGG" id="gso:PH603_02000"/>
<gene>
    <name evidence="7" type="primary">glnD</name>
    <name evidence="10" type="ORF">PH603_02000</name>
</gene>
<reference evidence="10" key="1">
    <citation type="submission" date="2023-01" db="EMBL/GenBank/DDBJ databases">
        <title>The genome sequence of Kordiimonadaceae bacterium 6D33.</title>
        <authorList>
            <person name="Liu Y."/>
        </authorList>
    </citation>
    <scope>NUCLEOTIDE SEQUENCE</scope>
    <source>
        <strain evidence="10">6D33</strain>
    </source>
</reference>
<dbReference type="PROSITE" id="PS51671">
    <property type="entry name" value="ACT"/>
    <property type="match status" value="2"/>
</dbReference>
<dbReference type="SUPFAM" id="SSF81891">
    <property type="entry name" value="Poly A polymerase C-terminal region-like"/>
    <property type="match status" value="1"/>
</dbReference>
<dbReference type="Pfam" id="PF01842">
    <property type="entry name" value="ACT"/>
    <property type="match status" value="1"/>
</dbReference>
<dbReference type="SUPFAM" id="SSF81593">
    <property type="entry name" value="Nucleotidyltransferase substrate binding subunit/domain"/>
    <property type="match status" value="1"/>
</dbReference>
<evidence type="ECO:0000259" key="9">
    <source>
        <dbReference type="PROSITE" id="PS51831"/>
    </source>
</evidence>
<dbReference type="SMART" id="SM00471">
    <property type="entry name" value="HDc"/>
    <property type="match status" value="1"/>
</dbReference>
<keyword evidence="3" id="KW-0677">Repeat</keyword>
<dbReference type="InterPro" id="IPR045865">
    <property type="entry name" value="ACT-like_dom_sf"/>
</dbReference>
<dbReference type="GO" id="GO:0006808">
    <property type="term" value="P:regulation of nitrogen utilization"/>
    <property type="evidence" value="ECO:0007669"/>
    <property type="project" value="UniProtKB-UniRule"/>
</dbReference>
<keyword evidence="2 7" id="KW-0548">Nucleotidyltransferase</keyword>
<proteinExistence type="inferred from homology"/>
<dbReference type="EC" id="3.1.4.-" evidence="7"/>
<protein>
    <recommendedName>
        <fullName evidence="7">Bifunctional uridylyltransferase/uridylyl-removing enzyme</fullName>
        <shortName evidence="7">UTase/UR</shortName>
    </recommendedName>
    <alternativeName>
        <fullName evidence="7">Bifunctional [protein-PII] modification enzyme</fullName>
    </alternativeName>
    <alternativeName>
        <fullName evidence="7">Bifunctional nitrogen sensor protein</fullName>
    </alternativeName>
    <domain>
        <recommendedName>
            <fullName evidence="7">[Protein-PII] uridylyltransferase</fullName>
            <shortName evidence="7">PII uridylyltransferase</shortName>
            <shortName evidence="7">UTase</shortName>
            <ecNumber evidence="7">2.7.7.59</ecNumber>
        </recommendedName>
    </domain>
    <domain>
        <recommendedName>
            <fullName evidence="7">[Protein-PII]-UMP uridylyl-removing enzyme</fullName>
            <shortName evidence="7">UR</shortName>
            <ecNumber evidence="7">3.1.4.-</ecNumber>
        </recommendedName>
    </domain>
</protein>
<dbReference type="InterPro" id="IPR010043">
    <property type="entry name" value="UTase/UR"/>
</dbReference>
<dbReference type="Proteomes" id="UP001217500">
    <property type="component" value="Chromosome"/>
</dbReference>
<evidence type="ECO:0000256" key="4">
    <source>
        <dbReference type="ARBA" id="ARBA00022801"/>
    </source>
</evidence>
<dbReference type="GO" id="GO:0008081">
    <property type="term" value="F:phosphoric diester hydrolase activity"/>
    <property type="evidence" value="ECO:0007669"/>
    <property type="project" value="UniProtKB-UniRule"/>
</dbReference>
<evidence type="ECO:0000256" key="5">
    <source>
        <dbReference type="ARBA" id="ARBA00022842"/>
    </source>
</evidence>
<dbReference type="CDD" id="cd04899">
    <property type="entry name" value="ACT_ACR-UUR-like_2"/>
    <property type="match status" value="1"/>
</dbReference>
<dbReference type="NCBIfam" id="NF003467">
    <property type="entry name" value="PRK05092.1"/>
    <property type="match status" value="1"/>
</dbReference>
<dbReference type="InterPro" id="IPR006674">
    <property type="entry name" value="HD_domain"/>
</dbReference>
<dbReference type="PROSITE" id="PS51831">
    <property type="entry name" value="HD"/>
    <property type="match status" value="1"/>
</dbReference>
<dbReference type="PANTHER" id="PTHR47320">
    <property type="entry name" value="BIFUNCTIONAL URIDYLYLTRANSFERASE/URIDYLYL-REMOVING ENZYME"/>
    <property type="match status" value="1"/>
</dbReference>
<dbReference type="InterPro" id="IPR002912">
    <property type="entry name" value="ACT_dom"/>
</dbReference>
<dbReference type="Pfam" id="PF01909">
    <property type="entry name" value="NTP_transf_2"/>
    <property type="match status" value="1"/>
</dbReference>
<feature type="domain" description="ACT" evidence="8">
    <location>
        <begin position="722"/>
        <end position="804"/>
    </location>
</feature>
<dbReference type="PIRSF" id="PIRSF006288">
    <property type="entry name" value="PII_uridyltransf"/>
    <property type="match status" value="1"/>
</dbReference>